<dbReference type="InterPro" id="IPR036915">
    <property type="entry name" value="Cyclin-like_sf"/>
</dbReference>
<evidence type="ECO:0000256" key="1">
    <source>
        <dbReference type="ARBA" id="ARBA00007215"/>
    </source>
</evidence>
<keyword evidence="3" id="KW-1185">Reference proteome</keyword>
<reference evidence="2 3" key="1">
    <citation type="submission" date="2024-03" db="EMBL/GenBank/DDBJ databases">
        <title>Complete genome sequence of the green alga Chloropicon roscoffensis RCC1871.</title>
        <authorList>
            <person name="Lemieux C."/>
            <person name="Pombert J.-F."/>
            <person name="Otis C."/>
            <person name="Turmel M."/>
        </authorList>
    </citation>
    <scope>NUCLEOTIDE SEQUENCE [LARGE SCALE GENOMIC DNA]</scope>
    <source>
        <strain evidence="2 3">RCC1871</strain>
    </source>
</reference>
<dbReference type="EMBL" id="CP151503">
    <property type="protein sequence ID" value="WZN60551.1"/>
    <property type="molecule type" value="Genomic_DNA"/>
</dbReference>
<name>A0AAX4P3C1_9CHLO</name>
<gene>
    <name evidence="2" type="ORF">HKI87_03g20850</name>
</gene>
<dbReference type="CDD" id="cd20558">
    <property type="entry name" value="CYCLIN_ScPCL7-like"/>
    <property type="match status" value="1"/>
</dbReference>
<comment type="similarity">
    <text evidence="1">Belongs to the cyclin family. Cyclin U/P subfamily.</text>
</comment>
<dbReference type="GO" id="GO:0019901">
    <property type="term" value="F:protein kinase binding"/>
    <property type="evidence" value="ECO:0007669"/>
    <property type="project" value="InterPro"/>
</dbReference>
<dbReference type="InterPro" id="IPR013922">
    <property type="entry name" value="Cyclin_PHO80-like"/>
</dbReference>
<dbReference type="PANTHER" id="PTHR15615">
    <property type="match status" value="1"/>
</dbReference>
<dbReference type="Gene3D" id="1.10.472.10">
    <property type="entry name" value="Cyclin-like"/>
    <property type="match status" value="1"/>
</dbReference>
<proteinExistence type="inferred from homology"/>
<dbReference type="Pfam" id="PF08613">
    <property type="entry name" value="Cyclin"/>
    <property type="match status" value="1"/>
</dbReference>
<sequence>MGFGVDVGEGEWITLPDDMDMTFEADVDSTWRFFTDHPLLRHPPSKPEGARGACGKDETPAIARAFVRCHDHVTRDSLRSTVERIQSPLGAFESSEVPGISLGEYVQRFYKYSNCSLSCFAIAHVYLKRIAERHFISRGNVHRLVLASLVGALKFVDDSFYKQSFYAQIGGISTEELNALEREFLGVMEYRLFVGPDTFSDALMELELCLEVEAKSEGSFESERQVIFV</sequence>
<dbReference type="AlphaFoldDB" id="A0AAX4P3C1"/>
<dbReference type="GO" id="GO:0016538">
    <property type="term" value="F:cyclin-dependent protein serine/threonine kinase regulator activity"/>
    <property type="evidence" value="ECO:0007669"/>
    <property type="project" value="TreeGrafter"/>
</dbReference>
<accession>A0AAX4P3C1</accession>
<dbReference type="SUPFAM" id="SSF47954">
    <property type="entry name" value="Cyclin-like"/>
    <property type="match status" value="1"/>
</dbReference>
<dbReference type="GO" id="GO:0000307">
    <property type="term" value="C:cyclin-dependent protein kinase holoenzyme complex"/>
    <property type="evidence" value="ECO:0007669"/>
    <property type="project" value="TreeGrafter"/>
</dbReference>
<protein>
    <submittedName>
        <fullName evidence="2">Cyclin</fullName>
    </submittedName>
</protein>
<evidence type="ECO:0000313" key="3">
    <source>
        <dbReference type="Proteomes" id="UP001472866"/>
    </source>
</evidence>
<organism evidence="2 3">
    <name type="scientific">Chloropicon roscoffensis</name>
    <dbReference type="NCBI Taxonomy" id="1461544"/>
    <lineage>
        <taxon>Eukaryota</taxon>
        <taxon>Viridiplantae</taxon>
        <taxon>Chlorophyta</taxon>
        <taxon>Chloropicophyceae</taxon>
        <taxon>Chloropicales</taxon>
        <taxon>Chloropicaceae</taxon>
        <taxon>Chloropicon</taxon>
    </lineage>
</organism>
<dbReference type="PANTHER" id="PTHR15615:SF108">
    <property type="entry name" value="PROTEIN CNPPD1"/>
    <property type="match status" value="1"/>
</dbReference>
<dbReference type="Proteomes" id="UP001472866">
    <property type="component" value="Chromosome 03"/>
</dbReference>
<dbReference type="GO" id="GO:0005634">
    <property type="term" value="C:nucleus"/>
    <property type="evidence" value="ECO:0007669"/>
    <property type="project" value="TreeGrafter"/>
</dbReference>
<evidence type="ECO:0000313" key="2">
    <source>
        <dbReference type="EMBL" id="WZN60551.1"/>
    </source>
</evidence>